<dbReference type="Proteomes" id="UP000198571">
    <property type="component" value="Unassembled WGS sequence"/>
</dbReference>
<dbReference type="InterPro" id="IPR055247">
    <property type="entry name" value="InsJ-like_HTH"/>
</dbReference>
<dbReference type="Pfam" id="PF00665">
    <property type="entry name" value="rve"/>
    <property type="match status" value="1"/>
</dbReference>
<dbReference type="Gene3D" id="3.30.420.10">
    <property type="entry name" value="Ribonuclease H-like superfamily/Ribonuclease H"/>
    <property type="match status" value="1"/>
</dbReference>
<dbReference type="Pfam" id="PF09299">
    <property type="entry name" value="Mu-transpos_C"/>
    <property type="match status" value="1"/>
</dbReference>
<dbReference type="SUPFAM" id="SSF53098">
    <property type="entry name" value="Ribonuclease H-like"/>
    <property type="match status" value="1"/>
</dbReference>
<dbReference type="Pfam" id="PF13518">
    <property type="entry name" value="HTH_28"/>
    <property type="match status" value="1"/>
</dbReference>
<evidence type="ECO:0000313" key="2">
    <source>
        <dbReference type="EMBL" id="SER55134.1"/>
    </source>
</evidence>
<evidence type="ECO:0000313" key="3">
    <source>
        <dbReference type="Proteomes" id="UP000198571"/>
    </source>
</evidence>
<dbReference type="OrthoDB" id="9794201at2"/>
<dbReference type="GO" id="GO:0003676">
    <property type="term" value="F:nucleic acid binding"/>
    <property type="evidence" value="ECO:0007669"/>
    <property type="project" value="InterPro"/>
</dbReference>
<dbReference type="SUPFAM" id="SSF46689">
    <property type="entry name" value="Homeodomain-like"/>
    <property type="match status" value="1"/>
</dbReference>
<dbReference type="RefSeq" id="WP_093047377.1">
    <property type="nucleotide sequence ID" value="NZ_FOGT01000002.1"/>
</dbReference>
<dbReference type="PROSITE" id="PS50994">
    <property type="entry name" value="INTEGRASE"/>
    <property type="match status" value="1"/>
</dbReference>
<dbReference type="InterPro" id="IPR001584">
    <property type="entry name" value="Integrase_cat-core"/>
</dbReference>
<dbReference type="EMBL" id="FOGT01000002">
    <property type="protein sequence ID" value="SER55134.1"/>
    <property type="molecule type" value="Genomic_DNA"/>
</dbReference>
<dbReference type="STRING" id="1601833.SAMN05518684_10231"/>
<dbReference type="InterPro" id="IPR015378">
    <property type="entry name" value="Transposase-like_Mu_C"/>
</dbReference>
<reference evidence="3" key="1">
    <citation type="submission" date="2016-10" db="EMBL/GenBank/DDBJ databases">
        <authorList>
            <person name="Varghese N."/>
            <person name="Submissions S."/>
        </authorList>
    </citation>
    <scope>NUCLEOTIDE SEQUENCE [LARGE SCALE GENOMIC DNA]</scope>
    <source>
        <strain evidence="3">S9</strain>
    </source>
</reference>
<proteinExistence type="predicted"/>
<feature type="domain" description="Integrase catalytic" evidence="1">
    <location>
        <begin position="147"/>
        <end position="318"/>
    </location>
</feature>
<dbReference type="PANTHER" id="PTHR35004:SF6">
    <property type="entry name" value="TRANSPOSASE"/>
    <property type="match status" value="1"/>
</dbReference>
<dbReference type="PANTHER" id="PTHR35004">
    <property type="entry name" value="TRANSPOSASE RV3428C-RELATED"/>
    <property type="match status" value="1"/>
</dbReference>
<dbReference type="InterPro" id="IPR036397">
    <property type="entry name" value="RNaseH_sf"/>
</dbReference>
<gene>
    <name evidence="2" type="ORF">SAMN05518684_10231</name>
</gene>
<organism evidence="2 3">
    <name type="scientific">Salipaludibacillus aurantiacus</name>
    <dbReference type="NCBI Taxonomy" id="1601833"/>
    <lineage>
        <taxon>Bacteria</taxon>
        <taxon>Bacillati</taxon>
        <taxon>Bacillota</taxon>
        <taxon>Bacilli</taxon>
        <taxon>Bacillales</taxon>
        <taxon>Bacillaceae</taxon>
    </lineage>
</organism>
<accession>A0A1H9Q3X2</accession>
<protein>
    <submittedName>
        <fullName evidence="2">Mu transposase, C-terminal</fullName>
    </submittedName>
</protein>
<dbReference type="InterPro" id="IPR009057">
    <property type="entry name" value="Homeodomain-like_sf"/>
</dbReference>
<evidence type="ECO:0000259" key="1">
    <source>
        <dbReference type="PROSITE" id="PS50994"/>
    </source>
</evidence>
<dbReference type="AlphaFoldDB" id="A0A1H9Q3X2"/>
<keyword evidence="3" id="KW-1185">Reference proteome</keyword>
<dbReference type="InterPro" id="IPR012337">
    <property type="entry name" value="RNaseH-like_sf"/>
</dbReference>
<dbReference type="GO" id="GO:0015074">
    <property type="term" value="P:DNA integration"/>
    <property type="evidence" value="ECO:0007669"/>
    <property type="project" value="InterPro"/>
</dbReference>
<sequence length="447" mass="51915">MSQRESQEEVAAARMEIIAPLVAKGIDSGQAKYLRDKICNQTGLSERTIRRYVKAYNEAGFEGLKPKLKGRSGTSIIPDDILEEAIYLRREVPSRSISQIIKVLEMEKRIQPGEIKRSTLQEQVSRRGFSSRHIRLYNDPGVASRRYQHAHRNELWHSDIKYGPYLPIGPNGKKEQVYLVVFLDDATRYMIHGMFYRTLDQTIVQEGFRRSISEYGVPERVYFDNGKQYKTKWMSRACAKLGTRLLYAKPYSPESKGKVERFNRNVDVFLQEIQLNPPKSLEQLNRQFYFWAKQWYQESSHSALPDGETPQSVFQKDSEPIRYIDPEELSRAFLHTESRKVDKSGCINFRGEKYEVGLSFIGEQVDVVFDPCDISELTIEYKDHQPWQATKLVIGKTTGKRPEMPRGIDRVTSDRSRVLDAAEKVELEKDRIQKPVISYKAVERRSR</sequence>
<name>A0A1H9Q3X2_9BACI</name>